<dbReference type="SUPFAM" id="SSF55811">
    <property type="entry name" value="Nudix"/>
    <property type="match status" value="1"/>
</dbReference>
<evidence type="ECO:0000259" key="1">
    <source>
        <dbReference type="PROSITE" id="PS51462"/>
    </source>
</evidence>
<dbReference type="RefSeq" id="WP_184368864.1">
    <property type="nucleotide sequence ID" value="NZ_JACHDO010000001.1"/>
</dbReference>
<proteinExistence type="predicted"/>
<protein>
    <submittedName>
        <fullName evidence="2">8-oxo-dGTP pyrophosphatase MutT (NUDIX family)</fullName>
    </submittedName>
</protein>
<dbReference type="AlphaFoldDB" id="A0A840WH85"/>
<organism evidence="2 3">
    <name type="scientific">Nocardiopsis metallicus</name>
    <dbReference type="NCBI Taxonomy" id="179819"/>
    <lineage>
        <taxon>Bacteria</taxon>
        <taxon>Bacillati</taxon>
        <taxon>Actinomycetota</taxon>
        <taxon>Actinomycetes</taxon>
        <taxon>Streptosporangiales</taxon>
        <taxon>Nocardiopsidaceae</taxon>
        <taxon>Nocardiopsis</taxon>
    </lineage>
</organism>
<dbReference type="Pfam" id="PF00293">
    <property type="entry name" value="NUDIX"/>
    <property type="match status" value="1"/>
</dbReference>
<dbReference type="CDD" id="cd03674">
    <property type="entry name" value="NUDIX_Hydrolase"/>
    <property type="match status" value="1"/>
</dbReference>
<reference evidence="2 3" key="1">
    <citation type="submission" date="2020-08" db="EMBL/GenBank/DDBJ databases">
        <title>Sequencing the genomes of 1000 actinobacteria strains.</title>
        <authorList>
            <person name="Klenk H.-P."/>
        </authorList>
    </citation>
    <scope>NUCLEOTIDE SEQUENCE [LARGE SCALE GENOMIC DNA]</scope>
    <source>
        <strain evidence="2 3">DSM 44598</strain>
    </source>
</reference>
<dbReference type="PROSITE" id="PS51462">
    <property type="entry name" value="NUDIX"/>
    <property type="match status" value="1"/>
</dbReference>
<gene>
    <name evidence="2" type="ORF">HNR07_005960</name>
</gene>
<accession>A0A840WH85</accession>
<dbReference type="Gene3D" id="3.90.79.10">
    <property type="entry name" value="Nucleoside Triphosphate Pyrophosphohydrolase"/>
    <property type="match status" value="1"/>
</dbReference>
<dbReference type="Proteomes" id="UP000579647">
    <property type="component" value="Unassembled WGS sequence"/>
</dbReference>
<dbReference type="InterPro" id="IPR015797">
    <property type="entry name" value="NUDIX_hydrolase-like_dom_sf"/>
</dbReference>
<dbReference type="InterPro" id="IPR000086">
    <property type="entry name" value="NUDIX_hydrolase_dom"/>
</dbReference>
<dbReference type="EMBL" id="JACHDO010000001">
    <property type="protein sequence ID" value="MBB5494823.1"/>
    <property type="molecule type" value="Genomic_DNA"/>
</dbReference>
<comment type="caution">
    <text evidence="2">The sequence shown here is derived from an EMBL/GenBank/DDBJ whole genome shotgun (WGS) entry which is preliminary data.</text>
</comment>
<keyword evidence="3" id="KW-1185">Reference proteome</keyword>
<name>A0A840WH85_9ACTN</name>
<evidence type="ECO:0000313" key="2">
    <source>
        <dbReference type="EMBL" id="MBB5494823.1"/>
    </source>
</evidence>
<evidence type="ECO:0000313" key="3">
    <source>
        <dbReference type="Proteomes" id="UP000579647"/>
    </source>
</evidence>
<feature type="domain" description="Nudix hydrolase" evidence="1">
    <location>
        <begin position="46"/>
        <end position="179"/>
    </location>
</feature>
<sequence>MAIADAKIKEMVDGYLARHPEEAVLLAEALQQLHTGEGFASRHTLPMHVTVGALVLRGDEVLLVKHLAYGIWLQPGGHLEPTDASLIDAAVRESTEESGIDPARIRPASPLPVYVEYGRVPARPVKNELAHFHLDIGFAFTAAAGTQVGRVQEQCRVVRRWTERANHGFLLVGAIPVRVCTGPGQLC</sequence>